<accession>A0A9D3RNB0</accession>
<evidence type="ECO:0000313" key="1">
    <source>
        <dbReference type="EMBL" id="KAG5836531.1"/>
    </source>
</evidence>
<reference evidence="1" key="1">
    <citation type="submission" date="2021-01" db="EMBL/GenBank/DDBJ databases">
        <title>A chromosome-scale assembly of European eel, Anguilla anguilla.</title>
        <authorList>
            <person name="Henkel C."/>
            <person name="Jong-Raadsen S.A."/>
            <person name="Dufour S."/>
            <person name="Weltzien F.-A."/>
            <person name="Palstra A.P."/>
            <person name="Pelster B."/>
            <person name="Spaink H.P."/>
            <person name="Van Den Thillart G.E."/>
            <person name="Jansen H."/>
            <person name="Zahm M."/>
            <person name="Klopp C."/>
            <person name="Cedric C."/>
            <person name="Louis A."/>
            <person name="Berthelot C."/>
            <person name="Parey E."/>
            <person name="Roest Crollius H."/>
            <person name="Montfort J."/>
            <person name="Robinson-Rechavi M."/>
            <person name="Bucao C."/>
            <person name="Bouchez O."/>
            <person name="Gislard M."/>
            <person name="Lluch J."/>
            <person name="Milhes M."/>
            <person name="Lampietro C."/>
            <person name="Lopez Roques C."/>
            <person name="Donnadieu C."/>
            <person name="Braasch I."/>
            <person name="Desvignes T."/>
            <person name="Postlethwait J."/>
            <person name="Bobe J."/>
            <person name="Guiguen Y."/>
            <person name="Dirks R."/>
        </authorList>
    </citation>
    <scope>NUCLEOTIDE SEQUENCE</scope>
    <source>
        <strain evidence="1">Tag_6206</strain>
        <tissue evidence="1">Liver</tissue>
    </source>
</reference>
<gene>
    <name evidence="1" type="ORF">ANANG_G00256300</name>
</gene>
<dbReference type="EMBL" id="JAFIRN010000014">
    <property type="protein sequence ID" value="KAG5836531.1"/>
    <property type="molecule type" value="Genomic_DNA"/>
</dbReference>
<proteinExistence type="predicted"/>
<dbReference type="Proteomes" id="UP001044222">
    <property type="component" value="Chromosome 14"/>
</dbReference>
<dbReference type="AlphaFoldDB" id="A0A9D3RNB0"/>
<organism evidence="1 2">
    <name type="scientific">Anguilla anguilla</name>
    <name type="common">European freshwater eel</name>
    <name type="synonym">Muraena anguilla</name>
    <dbReference type="NCBI Taxonomy" id="7936"/>
    <lineage>
        <taxon>Eukaryota</taxon>
        <taxon>Metazoa</taxon>
        <taxon>Chordata</taxon>
        <taxon>Craniata</taxon>
        <taxon>Vertebrata</taxon>
        <taxon>Euteleostomi</taxon>
        <taxon>Actinopterygii</taxon>
        <taxon>Neopterygii</taxon>
        <taxon>Teleostei</taxon>
        <taxon>Anguilliformes</taxon>
        <taxon>Anguillidae</taxon>
        <taxon>Anguilla</taxon>
    </lineage>
</organism>
<evidence type="ECO:0000313" key="2">
    <source>
        <dbReference type="Proteomes" id="UP001044222"/>
    </source>
</evidence>
<protein>
    <submittedName>
        <fullName evidence="1">Uncharacterized protein</fullName>
    </submittedName>
</protein>
<keyword evidence="2" id="KW-1185">Reference proteome</keyword>
<feature type="non-terminal residue" evidence="1">
    <location>
        <position position="1"/>
    </location>
</feature>
<comment type="caution">
    <text evidence="1">The sequence shown here is derived from an EMBL/GenBank/DDBJ whole genome shotgun (WGS) entry which is preliminary data.</text>
</comment>
<sequence length="52" mass="5373">ASLAVGGNRNSCCPRSCRPLCLWEGTGTAAVQGPVGLSVCGREQEQLLSKVL</sequence>
<name>A0A9D3RNB0_ANGAN</name>